<dbReference type="Proteomes" id="UP001151516">
    <property type="component" value="Unassembled WGS sequence"/>
</dbReference>
<gene>
    <name evidence="3" type="ORF">IWW39_003268</name>
</gene>
<name>A0A9W8L4G3_9FUNG</name>
<evidence type="ECO:0000259" key="2">
    <source>
        <dbReference type="PROSITE" id="PS50006"/>
    </source>
</evidence>
<organism evidence="3 4">
    <name type="scientific">Coemansia spiralis</name>
    <dbReference type="NCBI Taxonomy" id="417178"/>
    <lineage>
        <taxon>Eukaryota</taxon>
        <taxon>Fungi</taxon>
        <taxon>Fungi incertae sedis</taxon>
        <taxon>Zoopagomycota</taxon>
        <taxon>Kickxellomycotina</taxon>
        <taxon>Kickxellomycetes</taxon>
        <taxon>Kickxellales</taxon>
        <taxon>Kickxellaceae</taxon>
        <taxon>Coemansia</taxon>
    </lineage>
</organism>
<feature type="region of interest" description="Disordered" evidence="1">
    <location>
        <begin position="382"/>
        <end position="439"/>
    </location>
</feature>
<evidence type="ECO:0000313" key="3">
    <source>
        <dbReference type="EMBL" id="KAJ2686953.1"/>
    </source>
</evidence>
<feature type="region of interest" description="Disordered" evidence="1">
    <location>
        <begin position="1"/>
        <end position="30"/>
    </location>
</feature>
<dbReference type="Gene3D" id="2.60.200.20">
    <property type="match status" value="1"/>
</dbReference>
<reference evidence="3" key="1">
    <citation type="submission" date="2022-07" db="EMBL/GenBank/DDBJ databases">
        <title>Phylogenomic reconstructions and comparative analyses of Kickxellomycotina fungi.</title>
        <authorList>
            <person name="Reynolds N.K."/>
            <person name="Stajich J.E."/>
            <person name="Barry K."/>
            <person name="Grigoriev I.V."/>
            <person name="Crous P."/>
            <person name="Smith M.E."/>
        </authorList>
    </citation>
    <scope>NUCLEOTIDE SEQUENCE</scope>
    <source>
        <strain evidence="3">CBS 109367</strain>
    </source>
</reference>
<comment type="caution">
    <text evidence="3">The sequence shown here is derived from an EMBL/GenBank/DDBJ whole genome shotgun (WGS) entry which is preliminary data.</text>
</comment>
<accession>A0A9W8L4G3</accession>
<dbReference type="PANTHER" id="PTHR23308">
    <property type="entry name" value="NUCLEAR INHIBITOR OF PROTEIN PHOSPHATASE-1"/>
    <property type="match status" value="1"/>
</dbReference>
<sequence>MAGEFKVPSLPQRKDVEYPTLNYEPPSNSSQPRHNFIIDVIKDGALVDSFPVPSQPYSTFGRLPICDYPMDHVSISRYHAALQFTDDQLLPSLVDLGSSHGTFVNKRPIPSHHPQSLRIGDQIKFGASSRVWILGSPDPLDTPTVDSEAQDLKATKGMGHGDPVKYLKSVLRDLGHEYRPEHPDSDQEEEDTSDQVTVRIELPLADESGNTIYGMAQASSLAEAERLACVDALKELDHHGYPDTQSKHQPHNDDDDDDDDFYDQTKPTPQSDVETFDTLTQKLLTTNEDIGRAQAELDTLLQPSDVGEETADDELDAYMSALAQGERLDARKKLARELEALTAQRFRLDALLKIVAPDHIDPLPVPTKPAPKPAVVATPVARKSAKRRVTLSPPREDPGQTTLPAAKHAKPSIGTDISWQPPVNQSGDGRTSLNDKYGY</sequence>
<dbReference type="InterPro" id="IPR000253">
    <property type="entry name" value="FHA_dom"/>
</dbReference>
<evidence type="ECO:0000256" key="1">
    <source>
        <dbReference type="SAM" id="MobiDB-lite"/>
    </source>
</evidence>
<dbReference type="InterPro" id="IPR008984">
    <property type="entry name" value="SMAD_FHA_dom_sf"/>
</dbReference>
<dbReference type="SMART" id="SM00240">
    <property type="entry name" value="FHA"/>
    <property type="match status" value="1"/>
</dbReference>
<dbReference type="AlphaFoldDB" id="A0A9W8L4G3"/>
<feature type="compositionally biased region" description="Acidic residues" evidence="1">
    <location>
        <begin position="253"/>
        <end position="262"/>
    </location>
</feature>
<feature type="region of interest" description="Disordered" evidence="1">
    <location>
        <begin position="239"/>
        <end position="272"/>
    </location>
</feature>
<dbReference type="InterPro" id="IPR050923">
    <property type="entry name" value="Cell_Proc_Reg/RNA_Proc"/>
</dbReference>
<dbReference type="SUPFAM" id="SSF49879">
    <property type="entry name" value="SMAD/FHA domain"/>
    <property type="match status" value="1"/>
</dbReference>
<proteinExistence type="predicted"/>
<dbReference type="PROSITE" id="PS50006">
    <property type="entry name" value="FHA_DOMAIN"/>
    <property type="match status" value="1"/>
</dbReference>
<feature type="domain" description="FHA" evidence="2">
    <location>
        <begin position="58"/>
        <end position="109"/>
    </location>
</feature>
<evidence type="ECO:0000313" key="4">
    <source>
        <dbReference type="Proteomes" id="UP001151516"/>
    </source>
</evidence>
<keyword evidence="4" id="KW-1185">Reference proteome</keyword>
<dbReference type="Pfam" id="PF00498">
    <property type="entry name" value="FHA"/>
    <property type="match status" value="1"/>
</dbReference>
<protein>
    <recommendedName>
        <fullName evidence="2">FHA domain-containing protein</fullName>
    </recommendedName>
</protein>
<dbReference type="OrthoDB" id="444265at2759"/>
<dbReference type="EMBL" id="JANBTX010000088">
    <property type="protein sequence ID" value="KAJ2686953.1"/>
    <property type="molecule type" value="Genomic_DNA"/>
</dbReference>
<feature type="compositionally biased region" description="Polar residues" evidence="1">
    <location>
        <begin position="415"/>
        <end position="439"/>
    </location>
</feature>